<dbReference type="OMA" id="MDCGANF"/>
<name>A0A8C3IP07_CHRPI</name>
<dbReference type="AlphaFoldDB" id="A0A8C3IP07"/>
<dbReference type="Ensembl" id="ENSCPBT00000043218.1">
    <property type="protein sequence ID" value="ENSCPBP00000036855.1"/>
    <property type="gene ID" value="ENSCPBG00000025571.1"/>
</dbReference>
<feature type="domain" description="Integrase catalytic" evidence="1">
    <location>
        <begin position="1"/>
        <end position="86"/>
    </location>
</feature>
<reference evidence="2" key="2">
    <citation type="submission" date="2025-09" db="UniProtKB">
        <authorList>
            <consortium name="Ensembl"/>
        </authorList>
    </citation>
    <scope>IDENTIFICATION</scope>
</reference>
<dbReference type="SUPFAM" id="SSF53098">
    <property type="entry name" value="Ribonuclease H-like"/>
    <property type="match status" value="1"/>
</dbReference>
<dbReference type="InterPro" id="IPR012337">
    <property type="entry name" value="RNaseH-like_sf"/>
</dbReference>
<reference evidence="2" key="1">
    <citation type="submission" date="2025-08" db="UniProtKB">
        <authorList>
            <consortium name="Ensembl"/>
        </authorList>
    </citation>
    <scope>IDENTIFICATION</scope>
</reference>
<dbReference type="Proteomes" id="UP000694380">
    <property type="component" value="Unplaced"/>
</dbReference>
<proteinExistence type="predicted"/>
<evidence type="ECO:0000313" key="2">
    <source>
        <dbReference type="Ensembl" id="ENSCPBP00000036855.1"/>
    </source>
</evidence>
<dbReference type="PANTHER" id="PTHR37984:SF15">
    <property type="entry name" value="INTEGRASE CATALYTIC DOMAIN-CONTAINING PROTEIN"/>
    <property type="match status" value="1"/>
</dbReference>
<accession>A0A8C3IP07</accession>
<dbReference type="Gene3D" id="3.30.420.10">
    <property type="entry name" value="Ribonuclease H-like superfamily/Ribonuclease H"/>
    <property type="match status" value="1"/>
</dbReference>
<dbReference type="PROSITE" id="PS50994">
    <property type="entry name" value="INTEGRASE"/>
    <property type="match status" value="1"/>
</dbReference>
<sequence>MGSLTKSARGPNISSSSSIMPPGSGIFARLGLPREILMDCGANFTSRLLQQVCDLLQIKKLRTSIYHPQPDRLVEWFNRTLKDTLRTFPPGELRQWYQLLPPLTGTRLVGCLQTKCFRELLKV</sequence>
<keyword evidence="3" id="KW-1185">Reference proteome</keyword>
<dbReference type="PANTHER" id="PTHR37984">
    <property type="entry name" value="PROTEIN CBG26694"/>
    <property type="match status" value="1"/>
</dbReference>
<dbReference type="InterPro" id="IPR036397">
    <property type="entry name" value="RNaseH_sf"/>
</dbReference>
<evidence type="ECO:0000259" key="1">
    <source>
        <dbReference type="PROSITE" id="PS50994"/>
    </source>
</evidence>
<dbReference type="GO" id="GO:0003676">
    <property type="term" value="F:nucleic acid binding"/>
    <property type="evidence" value="ECO:0007669"/>
    <property type="project" value="InterPro"/>
</dbReference>
<dbReference type="InterPro" id="IPR050951">
    <property type="entry name" value="Retrovirus_Pol_polyprotein"/>
</dbReference>
<organism evidence="2 3">
    <name type="scientific">Chrysemys picta bellii</name>
    <name type="common">Western painted turtle</name>
    <name type="synonym">Emys bellii</name>
    <dbReference type="NCBI Taxonomy" id="8478"/>
    <lineage>
        <taxon>Eukaryota</taxon>
        <taxon>Metazoa</taxon>
        <taxon>Chordata</taxon>
        <taxon>Craniata</taxon>
        <taxon>Vertebrata</taxon>
        <taxon>Euteleostomi</taxon>
        <taxon>Archelosauria</taxon>
        <taxon>Testudinata</taxon>
        <taxon>Testudines</taxon>
        <taxon>Cryptodira</taxon>
        <taxon>Durocryptodira</taxon>
        <taxon>Testudinoidea</taxon>
        <taxon>Emydidae</taxon>
        <taxon>Chrysemys</taxon>
    </lineage>
</organism>
<dbReference type="GO" id="GO:0015074">
    <property type="term" value="P:DNA integration"/>
    <property type="evidence" value="ECO:0007669"/>
    <property type="project" value="InterPro"/>
</dbReference>
<evidence type="ECO:0000313" key="3">
    <source>
        <dbReference type="Proteomes" id="UP000694380"/>
    </source>
</evidence>
<protein>
    <recommendedName>
        <fullName evidence="1">Integrase catalytic domain-containing protein</fullName>
    </recommendedName>
</protein>
<dbReference type="InterPro" id="IPR001584">
    <property type="entry name" value="Integrase_cat-core"/>
</dbReference>